<dbReference type="InterPro" id="IPR051054">
    <property type="entry name" value="SorC_transcr_regulators"/>
</dbReference>
<dbReference type="GO" id="GO:0030246">
    <property type="term" value="F:carbohydrate binding"/>
    <property type="evidence" value="ECO:0007669"/>
    <property type="project" value="InterPro"/>
</dbReference>
<comment type="similarity">
    <text evidence="1">Belongs to the SorC transcriptional regulatory family.</text>
</comment>
<evidence type="ECO:0000313" key="6">
    <source>
        <dbReference type="EMBL" id="MBB4093112.1"/>
    </source>
</evidence>
<dbReference type="SUPFAM" id="SSF100950">
    <property type="entry name" value="NagB/RpiA/CoA transferase-like"/>
    <property type="match status" value="1"/>
</dbReference>
<accession>A0AB34YQX5</accession>
<evidence type="ECO:0000256" key="2">
    <source>
        <dbReference type="ARBA" id="ARBA00023015"/>
    </source>
</evidence>
<organism evidence="6 7">
    <name type="scientific">Brucella pecoris</name>
    <dbReference type="NCBI Taxonomy" id="867683"/>
    <lineage>
        <taxon>Bacteria</taxon>
        <taxon>Pseudomonadati</taxon>
        <taxon>Pseudomonadota</taxon>
        <taxon>Alphaproteobacteria</taxon>
        <taxon>Hyphomicrobiales</taxon>
        <taxon>Brucellaceae</taxon>
        <taxon>Brucella/Ochrobactrum group</taxon>
        <taxon>Brucella</taxon>
    </lineage>
</organism>
<dbReference type="PANTHER" id="PTHR34294">
    <property type="entry name" value="TRANSCRIPTIONAL REGULATOR-RELATED"/>
    <property type="match status" value="1"/>
</dbReference>
<keyword evidence="2" id="KW-0805">Transcription regulation</keyword>
<gene>
    <name evidence="6" type="ORF">GGQ79_001614</name>
</gene>
<dbReference type="Proteomes" id="UP000553980">
    <property type="component" value="Unassembled WGS sequence"/>
</dbReference>
<reference evidence="6 7" key="1">
    <citation type="submission" date="2020-08" db="EMBL/GenBank/DDBJ databases">
        <title>Genomic Encyclopedia of Type Strains, Phase IV (KMG-IV): sequencing the most valuable type-strain genomes for metagenomic binning, comparative biology and taxonomic classification.</title>
        <authorList>
            <person name="Goeker M."/>
        </authorList>
    </citation>
    <scope>NUCLEOTIDE SEQUENCE [LARGE SCALE GENOMIC DNA]</scope>
    <source>
        <strain evidence="6 7">DSM 23868</strain>
    </source>
</reference>
<dbReference type="GO" id="GO:0003677">
    <property type="term" value="F:DNA binding"/>
    <property type="evidence" value="ECO:0007669"/>
    <property type="project" value="UniProtKB-KW"/>
</dbReference>
<dbReference type="Pfam" id="PF04198">
    <property type="entry name" value="Sugar-bind"/>
    <property type="match status" value="1"/>
</dbReference>
<feature type="domain" description="Sugar-binding" evidence="5">
    <location>
        <begin position="68"/>
        <end position="320"/>
    </location>
</feature>
<proteinExistence type="inferred from homology"/>
<evidence type="ECO:0000256" key="4">
    <source>
        <dbReference type="ARBA" id="ARBA00023163"/>
    </source>
</evidence>
<evidence type="ECO:0000313" key="7">
    <source>
        <dbReference type="Proteomes" id="UP000553980"/>
    </source>
</evidence>
<dbReference type="InterPro" id="IPR036388">
    <property type="entry name" value="WH-like_DNA-bd_sf"/>
</dbReference>
<dbReference type="Gene3D" id="3.40.50.1360">
    <property type="match status" value="1"/>
</dbReference>
<dbReference type="InterPro" id="IPR007324">
    <property type="entry name" value="Sugar-bd_dom_put"/>
</dbReference>
<comment type="caution">
    <text evidence="6">The sequence shown here is derived from an EMBL/GenBank/DDBJ whole genome shotgun (WGS) entry which is preliminary data.</text>
</comment>
<keyword evidence="4" id="KW-0804">Transcription</keyword>
<dbReference type="AlphaFoldDB" id="A0AB34YQX5"/>
<protein>
    <submittedName>
        <fullName evidence="6">DNA-binding transcriptional regulator LsrR (DeoR family)</fullName>
    </submittedName>
</protein>
<evidence type="ECO:0000259" key="5">
    <source>
        <dbReference type="Pfam" id="PF04198"/>
    </source>
</evidence>
<sequence length="334" mass="35914">MMNGKLLLNGPAALAEEQMQMRVVWQYFMEGRTQGEIAQAFSTNRLRINKIIAEARRSGLVTITLNSRLVSCVELERQLVADFSLRHASIVPTPENPALVPALVGQATADFLVDQLNTTDISGIGVGWGATLREMVRHMPKLKRPDVSVNSVLGGLTHGIEINTFDIASDLARQLNAQCAYLAAPIYAGSPQSRDAIVSQDVFESAFERIRKNDIILVSIGDLTMRSLLIRYGLPSDVSLDELIAAGACGDIVAQFIDRNGKPIDHPINRRAIAPSFETLKSVPTVVFASGGLNKAEALAAALLSGTGNVLICDEETARRARQIALDALGVSGG</sequence>
<evidence type="ECO:0000256" key="3">
    <source>
        <dbReference type="ARBA" id="ARBA00023125"/>
    </source>
</evidence>
<dbReference type="InterPro" id="IPR037171">
    <property type="entry name" value="NagB/RpiA_transferase-like"/>
</dbReference>
<dbReference type="EMBL" id="JACIEX010000003">
    <property type="protein sequence ID" value="MBB4093112.1"/>
    <property type="molecule type" value="Genomic_DNA"/>
</dbReference>
<evidence type="ECO:0000256" key="1">
    <source>
        <dbReference type="ARBA" id="ARBA00010466"/>
    </source>
</evidence>
<keyword evidence="3 6" id="KW-0238">DNA-binding</keyword>
<keyword evidence="7" id="KW-1185">Reference proteome</keyword>
<dbReference type="Gene3D" id="1.10.10.10">
    <property type="entry name" value="Winged helix-like DNA-binding domain superfamily/Winged helix DNA-binding domain"/>
    <property type="match status" value="1"/>
</dbReference>
<name>A0AB34YQX5_9HYPH</name>
<dbReference type="PANTHER" id="PTHR34294:SF1">
    <property type="entry name" value="TRANSCRIPTIONAL REGULATOR LSRR"/>
    <property type="match status" value="1"/>
</dbReference>